<feature type="domain" description="Carbohydrate-binding module family 96" evidence="6">
    <location>
        <begin position="185"/>
        <end position="317"/>
    </location>
</feature>
<evidence type="ECO:0000256" key="2">
    <source>
        <dbReference type="ARBA" id="ARBA00022525"/>
    </source>
</evidence>
<dbReference type="EMBL" id="LGRX02019187">
    <property type="protein sequence ID" value="KAK3258885.1"/>
    <property type="molecule type" value="Genomic_DNA"/>
</dbReference>
<comment type="caution">
    <text evidence="7">The sequence shown here is derived from an EMBL/GenBank/DDBJ whole genome shotgun (WGS) entry which is preliminary data.</text>
</comment>
<evidence type="ECO:0000313" key="7">
    <source>
        <dbReference type="EMBL" id="KAK3258885.1"/>
    </source>
</evidence>
<dbReference type="PANTHER" id="PTHR45691:SF6">
    <property type="entry name" value="PROTEIN DIAPHANOUS"/>
    <property type="match status" value="1"/>
</dbReference>
<keyword evidence="3" id="KW-0732">Signal</keyword>
<feature type="compositionally biased region" description="Pro residues" evidence="4">
    <location>
        <begin position="643"/>
        <end position="662"/>
    </location>
</feature>
<gene>
    <name evidence="7" type="ORF">CYMTET_32091</name>
</gene>
<evidence type="ECO:0000313" key="8">
    <source>
        <dbReference type="Proteomes" id="UP001190700"/>
    </source>
</evidence>
<dbReference type="GO" id="GO:0030041">
    <property type="term" value="P:actin filament polymerization"/>
    <property type="evidence" value="ECO:0007669"/>
    <property type="project" value="TreeGrafter"/>
</dbReference>
<protein>
    <recommendedName>
        <fullName evidence="6">Carbohydrate-binding module family 96 domain-containing protein</fullName>
    </recommendedName>
</protein>
<keyword evidence="2" id="KW-0964">Secreted</keyword>
<name>A0AAE0FG42_9CHLO</name>
<proteinExistence type="predicted"/>
<evidence type="ECO:0000256" key="4">
    <source>
        <dbReference type="SAM" id="MobiDB-lite"/>
    </source>
</evidence>
<evidence type="ECO:0000259" key="6">
    <source>
        <dbReference type="Pfam" id="PF24517"/>
    </source>
</evidence>
<reference evidence="7 8" key="1">
    <citation type="journal article" date="2015" name="Genome Biol. Evol.">
        <title>Comparative Genomics of a Bacterivorous Green Alga Reveals Evolutionary Causalities and Consequences of Phago-Mixotrophic Mode of Nutrition.</title>
        <authorList>
            <person name="Burns J.A."/>
            <person name="Paasch A."/>
            <person name="Narechania A."/>
            <person name="Kim E."/>
        </authorList>
    </citation>
    <scope>NUCLEOTIDE SEQUENCE [LARGE SCALE GENOMIC DNA]</scope>
    <source>
        <strain evidence="7 8">PLY_AMNH</strain>
    </source>
</reference>
<evidence type="ECO:0000256" key="1">
    <source>
        <dbReference type="ARBA" id="ARBA00004613"/>
    </source>
</evidence>
<dbReference type="Proteomes" id="UP001190700">
    <property type="component" value="Unassembled WGS sequence"/>
</dbReference>
<dbReference type="AlphaFoldDB" id="A0AAE0FG42"/>
<evidence type="ECO:0000256" key="5">
    <source>
        <dbReference type="SAM" id="Phobius"/>
    </source>
</evidence>
<dbReference type="NCBIfam" id="NF033679">
    <property type="entry name" value="DNRLRE_dom"/>
    <property type="match status" value="1"/>
</dbReference>
<dbReference type="InterPro" id="IPR055372">
    <property type="entry name" value="CBM96"/>
</dbReference>
<keyword evidence="5" id="KW-0812">Transmembrane</keyword>
<dbReference type="PANTHER" id="PTHR45691">
    <property type="entry name" value="PROTEIN DIAPHANOUS"/>
    <property type="match status" value="1"/>
</dbReference>
<keyword evidence="5" id="KW-0472">Membrane</keyword>
<dbReference type="GO" id="GO:0005884">
    <property type="term" value="C:actin filament"/>
    <property type="evidence" value="ECO:0007669"/>
    <property type="project" value="TreeGrafter"/>
</dbReference>
<dbReference type="InterPro" id="IPR051412">
    <property type="entry name" value="Formin_Homology_Diaphanous_sf"/>
</dbReference>
<sequence>AVHLPELRTQGGEFSLIGVPTPTGPVNGFAAGGGLSASSLVTRAVRKDDKVTLWLSNVHDASEWDAYEVVLVSGILATCGASTYSPVRYSQYYEDPNETEIIEGDKRHQTEDVEVPAVKWRDGEAVIVAENAFTIPVPPRTVTKVMFDVAPGSDAVASYAEATFACESDTSILQDGDLGLPSDSALRLNREEQGDAAFGLLKFSTAGLTGVVTKATLYLHIGDSAIEELLVEAVASSSWQADSVRWSTQPARAELALSAASLAAANTWQAFDVTFALDDTAEATRAFLLSVTQKPSAGDYSEVHSMESAFAPYLVVESLAADPIPAGVCATPPSSPPPPLNMAAIYVADACPSSGSAPEAQYVEDSQILAFACCSEDGMTCRAKTSSTSSCYERDTWAGANAMCAAEGRRLCTAAELATDVCCDKGCDMNHELTWTSQTRADMMMPPSIPSPPTPVAPPPAVFCQMVTEGMYATCVDYTSQTNYNSQDEVEAAAREGAYAGYAYTSDQGKGQLFTSDQCVEINTGNLQNNWLVFTAAACTSPPPLPPAPPPLVYCQLDTGTPYARCLDFSSQRSYGSQEEVLEAARSGGFAGYAYTSDQGKGQLFTEAECMDVDAGNLGNNWLIFRRDACPSVSASPTASPTSAPPLPAPPPFPPSPPSPPVPPTEYCLEVFPGNAKCVDYTTQKRYASLADLEFAAREGGFTGYAYSSNIGKGQLFTSEQCREVNAQNVKNDWNIFSARACLPPLPFEYCQVDTGTDNAKCNDYSSQSDYATQAEIEEIARAGGYTGYAFSSEQGSGQLFRSGQCTDINAGNNFWYDWHLFRHCDEMALAQMGNELSSSIGSGSSPTPELNTPPPGAAAVVSLSTLSAAVDFNAFNISEGDYDDGYEANFMYAYAQEVASAAGVVHSDVEILRIAPGLVVDARVHYMDTREARQFLQVLQADGTETFSSEFTDKYGTVELRDSSMLYQNGPPPSEVAGKISITDDEVVDDDDDDGTMRLGIAIGLAVAVAAFTALGIAFLVRHVQHFNHVQPLNDNGSTLFVKTSSKPLDGKSPSALDVEANSTTVMEITLLD</sequence>
<keyword evidence="8" id="KW-1185">Reference proteome</keyword>
<feature type="transmembrane region" description="Helical" evidence="5">
    <location>
        <begin position="1000"/>
        <end position="1022"/>
    </location>
</feature>
<feature type="non-terminal residue" evidence="7">
    <location>
        <position position="1"/>
    </location>
</feature>
<organism evidence="7 8">
    <name type="scientific">Cymbomonas tetramitiformis</name>
    <dbReference type="NCBI Taxonomy" id="36881"/>
    <lineage>
        <taxon>Eukaryota</taxon>
        <taxon>Viridiplantae</taxon>
        <taxon>Chlorophyta</taxon>
        <taxon>Pyramimonadophyceae</taxon>
        <taxon>Pyramimonadales</taxon>
        <taxon>Pyramimonadaceae</taxon>
        <taxon>Cymbomonas</taxon>
    </lineage>
</organism>
<dbReference type="Pfam" id="PF24517">
    <property type="entry name" value="CBM96"/>
    <property type="match status" value="1"/>
</dbReference>
<comment type="subcellular location">
    <subcellularLocation>
        <location evidence="1">Secreted</location>
    </subcellularLocation>
</comment>
<keyword evidence="5" id="KW-1133">Transmembrane helix</keyword>
<evidence type="ECO:0000256" key="3">
    <source>
        <dbReference type="ARBA" id="ARBA00022729"/>
    </source>
</evidence>
<accession>A0AAE0FG42</accession>
<dbReference type="GO" id="GO:0005576">
    <property type="term" value="C:extracellular region"/>
    <property type="evidence" value="ECO:0007669"/>
    <property type="project" value="UniProtKB-SubCell"/>
</dbReference>
<feature type="region of interest" description="Disordered" evidence="4">
    <location>
        <begin position="635"/>
        <end position="662"/>
    </location>
</feature>